<proteinExistence type="inferred from homology"/>
<evidence type="ECO:0000256" key="9">
    <source>
        <dbReference type="ARBA" id="ARBA00049301"/>
    </source>
</evidence>
<comment type="similarity">
    <text evidence="3">Belongs to the isocitrate and isopropylmalate dehydrogenases family.</text>
</comment>
<dbReference type="NCBIfam" id="NF002898">
    <property type="entry name" value="PRK03437.1"/>
    <property type="match status" value="1"/>
</dbReference>
<dbReference type="GO" id="GO:0000287">
    <property type="term" value="F:magnesium ion binding"/>
    <property type="evidence" value="ECO:0007669"/>
    <property type="project" value="InterPro"/>
</dbReference>
<gene>
    <name evidence="11" type="ORF">A8F95_16265</name>
</gene>
<comment type="cofactor">
    <cofactor evidence="1">
        <name>Mn(2+)</name>
        <dbReference type="ChEBI" id="CHEBI:29035"/>
    </cofactor>
</comment>
<protein>
    <recommendedName>
        <fullName evidence="4">D-malate dehydrogenase (decarboxylating)</fullName>
        <ecNumber evidence="4">1.1.1.83</ecNumber>
    </recommendedName>
</protein>
<comment type="cofactor">
    <cofactor evidence="2">
        <name>Mg(2+)</name>
        <dbReference type="ChEBI" id="CHEBI:18420"/>
    </cofactor>
</comment>
<dbReference type="EC" id="1.1.1.83" evidence="4"/>
<evidence type="ECO:0000256" key="4">
    <source>
        <dbReference type="ARBA" id="ARBA00013126"/>
    </source>
</evidence>
<dbReference type="GO" id="GO:0051287">
    <property type="term" value="F:NAD binding"/>
    <property type="evidence" value="ECO:0007669"/>
    <property type="project" value="InterPro"/>
</dbReference>
<keyword evidence="6" id="KW-0560">Oxidoreductase</keyword>
<comment type="catalytic activity">
    <reaction evidence="9">
        <text>(R)-malate + NAD(+) = pyruvate + CO2 + NADH</text>
        <dbReference type="Rhea" id="RHEA:18365"/>
        <dbReference type="ChEBI" id="CHEBI:15361"/>
        <dbReference type="ChEBI" id="CHEBI:15588"/>
        <dbReference type="ChEBI" id="CHEBI:16526"/>
        <dbReference type="ChEBI" id="CHEBI:57540"/>
        <dbReference type="ChEBI" id="CHEBI:57945"/>
        <dbReference type="EC" id="1.1.1.83"/>
    </reaction>
</comment>
<reference evidence="12" key="1">
    <citation type="submission" date="2016-05" db="EMBL/GenBank/DDBJ databases">
        <authorList>
            <person name="Liu B."/>
            <person name="Wang J."/>
            <person name="Zhu Y."/>
            <person name="Liu G."/>
            <person name="Chen Q."/>
            <person name="Chen Z."/>
            <person name="Lan J."/>
            <person name="Che J."/>
            <person name="Ge C."/>
            <person name="Shi H."/>
            <person name="Pan Z."/>
            <person name="Liu X."/>
        </authorList>
    </citation>
    <scope>NUCLEOTIDE SEQUENCE [LARGE SCALE GENOMIC DNA]</scope>
    <source>
        <strain evidence="12">FJAT-27215</strain>
    </source>
</reference>
<evidence type="ECO:0000256" key="1">
    <source>
        <dbReference type="ARBA" id="ARBA00001936"/>
    </source>
</evidence>
<dbReference type="PANTHER" id="PTHR43275:SF1">
    <property type="entry name" value="D-MALATE DEHYDROGENASE [DECARBOXYLATING]"/>
    <property type="match status" value="1"/>
</dbReference>
<dbReference type="Proteomes" id="UP000092578">
    <property type="component" value="Unassembled WGS sequence"/>
</dbReference>
<evidence type="ECO:0000256" key="6">
    <source>
        <dbReference type="ARBA" id="ARBA00023002"/>
    </source>
</evidence>
<dbReference type="NCBIfam" id="TIGR02089">
    <property type="entry name" value="TTC"/>
    <property type="match status" value="1"/>
</dbReference>
<feature type="domain" description="Isopropylmalate dehydrogenase-like" evidence="10">
    <location>
        <begin position="17"/>
        <end position="360"/>
    </location>
</feature>
<organism evidence="11 12">
    <name type="scientific">Pseudobacillus wudalianchiensis</name>
    <dbReference type="NCBI Taxonomy" id="1743143"/>
    <lineage>
        <taxon>Bacteria</taxon>
        <taxon>Bacillati</taxon>
        <taxon>Bacillota</taxon>
        <taxon>Bacilli</taxon>
        <taxon>Bacillales</taxon>
        <taxon>Bacillaceae</taxon>
        <taxon>Pseudobacillus</taxon>
    </lineage>
</organism>
<evidence type="ECO:0000256" key="3">
    <source>
        <dbReference type="ARBA" id="ARBA00007769"/>
    </source>
</evidence>
<comment type="caution">
    <text evidence="11">The sequence shown here is derived from an EMBL/GenBank/DDBJ whole genome shotgun (WGS) entry which is preliminary data.</text>
</comment>
<evidence type="ECO:0000256" key="2">
    <source>
        <dbReference type="ARBA" id="ARBA00001946"/>
    </source>
</evidence>
<dbReference type="EMBL" id="MAYT01000031">
    <property type="protein sequence ID" value="OCA81312.1"/>
    <property type="molecule type" value="Genomic_DNA"/>
</dbReference>
<keyword evidence="8" id="KW-0464">Manganese</keyword>
<dbReference type="PANTHER" id="PTHR43275">
    <property type="entry name" value="D-MALATE DEHYDROGENASE [DECARBOXYLATING]"/>
    <property type="match status" value="1"/>
</dbReference>
<evidence type="ECO:0000256" key="7">
    <source>
        <dbReference type="ARBA" id="ARBA00023027"/>
    </source>
</evidence>
<keyword evidence="12" id="KW-1185">Reference proteome</keyword>
<dbReference type="InterPro" id="IPR050501">
    <property type="entry name" value="ICDH/IPMDH"/>
</dbReference>
<dbReference type="InterPro" id="IPR011829">
    <property type="entry name" value="TTC_DH"/>
</dbReference>
<name>A0A1B9ABU3_9BACI</name>
<sequence>MFGIKAKKEEIIVETFKIAVIAGDGIGPEVINEGVKVLNKVAELDSGFQFEFTYFPWGCEFYTKHGKMMDDDGIEQLKEFDAIYLGAVGFPGVPDHISLWDLLLRIRKSFDQYVNIRPVTLLKGAHLPLVDAKREDIDMLFIRENSEGEYSGAGDWLFKGQEHEVVLQNSVFSRKGTERIIRYAFEMAKKEGRSLTSISKANALNYSMVFWDQVFEEVSADYPEVDTASYLVDAAAMLMIKDPKRFEVVVTSNLFGDILTDLGAALAGGIGLAAGANINPERKFPSMFEPIHGSAPDIAGQGVANPLASIWSASQMLDFFGYEQYGRTVLEAMEHLLVEGEVLTPDMNGTASTSEVGDRVVHIIDSLIK</sequence>
<evidence type="ECO:0000313" key="11">
    <source>
        <dbReference type="EMBL" id="OCA81312.1"/>
    </source>
</evidence>
<evidence type="ECO:0000259" key="10">
    <source>
        <dbReference type="SMART" id="SM01329"/>
    </source>
</evidence>
<dbReference type="AlphaFoldDB" id="A0A1B9ABU3"/>
<dbReference type="InterPro" id="IPR024084">
    <property type="entry name" value="IsoPropMal-DH-like_dom"/>
</dbReference>
<accession>A0A1B9ABU3</accession>
<evidence type="ECO:0000313" key="12">
    <source>
        <dbReference type="Proteomes" id="UP000092578"/>
    </source>
</evidence>
<dbReference type="PROSITE" id="PS00470">
    <property type="entry name" value="IDH_IMDH"/>
    <property type="match status" value="1"/>
</dbReference>
<keyword evidence="7" id="KW-0520">NAD</keyword>
<evidence type="ECO:0000256" key="8">
    <source>
        <dbReference type="ARBA" id="ARBA00023211"/>
    </source>
</evidence>
<dbReference type="Pfam" id="PF00180">
    <property type="entry name" value="Iso_dh"/>
    <property type="match status" value="1"/>
</dbReference>
<dbReference type="Gene3D" id="3.40.718.10">
    <property type="entry name" value="Isopropylmalate Dehydrogenase"/>
    <property type="match status" value="1"/>
</dbReference>
<keyword evidence="5" id="KW-0479">Metal-binding</keyword>
<dbReference type="SUPFAM" id="SSF53659">
    <property type="entry name" value="Isocitrate/Isopropylmalate dehydrogenase-like"/>
    <property type="match status" value="1"/>
</dbReference>
<evidence type="ECO:0000256" key="5">
    <source>
        <dbReference type="ARBA" id="ARBA00022723"/>
    </source>
</evidence>
<dbReference type="SMART" id="SM01329">
    <property type="entry name" value="Iso_dh"/>
    <property type="match status" value="1"/>
</dbReference>
<dbReference type="InterPro" id="IPR019818">
    <property type="entry name" value="IsoCit/isopropylmalate_DH_CS"/>
</dbReference>
<dbReference type="GO" id="GO:0046553">
    <property type="term" value="F:D-malate dehydrogenase (decarboxylating) (NAD+) activity"/>
    <property type="evidence" value="ECO:0007669"/>
    <property type="project" value="UniProtKB-EC"/>
</dbReference>